<dbReference type="Proteomes" id="UP001054837">
    <property type="component" value="Unassembled WGS sequence"/>
</dbReference>
<name>A0AAV4X7T9_9ARAC</name>
<accession>A0AAV4X7T9</accession>
<sequence length="111" mass="12675">MNTYEKYRIHPLLIRNNPFTSECHKCFKTSQALCLVTPSKHSYETPFLKGTPGISETELSPQCLYGKRKEKFHLPEMEFNSYPTFLGGGEDFDPETMATPPSSFQPPIVKI</sequence>
<dbReference type="EMBL" id="BPLQ01015723">
    <property type="protein sequence ID" value="GIY90971.1"/>
    <property type="molecule type" value="Genomic_DNA"/>
</dbReference>
<evidence type="ECO:0000313" key="2">
    <source>
        <dbReference type="EMBL" id="GIY90971.1"/>
    </source>
</evidence>
<proteinExistence type="predicted"/>
<keyword evidence="3" id="KW-1185">Reference proteome</keyword>
<feature type="region of interest" description="Disordered" evidence="1">
    <location>
        <begin position="90"/>
        <end position="111"/>
    </location>
</feature>
<organism evidence="2 3">
    <name type="scientific">Caerostris darwini</name>
    <dbReference type="NCBI Taxonomy" id="1538125"/>
    <lineage>
        <taxon>Eukaryota</taxon>
        <taxon>Metazoa</taxon>
        <taxon>Ecdysozoa</taxon>
        <taxon>Arthropoda</taxon>
        <taxon>Chelicerata</taxon>
        <taxon>Arachnida</taxon>
        <taxon>Araneae</taxon>
        <taxon>Araneomorphae</taxon>
        <taxon>Entelegynae</taxon>
        <taxon>Araneoidea</taxon>
        <taxon>Araneidae</taxon>
        <taxon>Caerostris</taxon>
    </lineage>
</organism>
<dbReference type="AlphaFoldDB" id="A0AAV4X7T9"/>
<gene>
    <name evidence="2" type="ORF">CDAR_491601</name>
</gene>
<evidence type="ECO:0000256" key="1">
    <source>
        <dbReference type="SAM" id="MobiDB-lite"/>
    </source>
</evidence>
<evidence type="ECO:0000313" key="3">
    <source>
        <dbReference type="Proteomes" id="UP001054837"/>
    </source>
</evidence>
<reference evidence="2 3" key="1">
    <citation type="submission" date="2021-06" db="EMBL/GenBank/DDBJ databases">
        <title>Caerostris darwini draft genome.</title>
        <authorList>
            <person name="Kono N."/>
            <person name="Arakawa K."/>
        </authorList>
    </citation>
    <scope>NUCLEOTIDE SEQUENCE [LARGE SCALE GENOMIC DNA]</scope>
</reference>
<comment type="caution">
    <text evidence="2">The sequence shown here is derived from an EMBL/GenBank/DDBJ whole genome shotgun (WGS) entry which is preliminary data.</text>
</comment>
<protein>
    <submittedName>
        <fullName evidence="2">Uncharacterized protein</fullName>
    </submittedName>
</protein>